<evidence type="ECO:0000313" key="3">
    <source>
        <dbReference type="Proteomes" id="UP001165541"/>
    </source>
</evidence>
<protein>
    <submittedName>
        <fullName evidence="2">DUF2214 family protein</fullName>
    </submittedName>
</protein>
<proteinExistence type="predicted"/>
<feature type="transmembrane region" description="Helical" evidence="1">
    <location>
        <begin position="140"/>
        <end position="158"/>
    </location>
</feature>
<dbReference type="RefSeq" id="WP_251777347.1">
    <property type="nucleotide sequence ID" value="NZ_JAMKFE010000003.1"/>
</dbReference>
<evidence type="ECO:0000313" key="2">
    <source>
        <dbReference type="EMBL" id="MCM5679143.1"/>
    </source>
</evidence>
<keyword evidence="3" id="KW-1185">Reference proteome</keyword>
<keyword evidence="1" id="KW-0472">Membrane</keyword>
<feature type="transmembrane region" description="Helical" evidence="1">
    <location>
        <begin position="83"/>
        <end position="104"/>
    </location>
</feature>
<gene>
    <name evidence="2" type="ORF">M8A51_06320</name>
</gene>
<accession>A0ABT0YMN2</accession>
<keyword evidence="1" id="KW-1133">Transmembrane helix</keyword>
<sequence length="160" mass="18121">MPRRHHVALDMLESLLAYAHIVAILSLVVFLTSEAALCRTEWMNAAVVRRLAKIDFVYMLTALAVLATGLARTVWGIKGFGWYWSQPLLHLKFTLFVVIGLLSIKPTLMFARWRKTVDANGTLPPESEVKQARKWVMIEAHLLILIPLAATMLARGIWTR</sequence>
<name>A0ABT0YMN2_9BURK</name>
<dbReference type="EMBL" id="JAMKFE010000003">
    <property type="protein sequence ID" value="MCM5679143.1"/>
    <property type="molecule type" value="Genomic_DNA"/>
</dbReference>
<dbReference type="Pfam" id="PF09980">
    <property type="entry name" value="DUF2214"/>
    <property type="match status" value="1"/>
</dbReference>
<comment type="caution">
    <text evidence="2">The sequence shown here is derived from an EMBL/GenBank/DDBJ whole genome shotgun (WGS) entry which is preliminary data.</text>
</comment>
<keyword evidence="1" id="KW-0812">Transmembrane</keyword>
<dbReference type="Proteomes" id="UP001165541">
    <property type="component" value="Unassembled WGS sequence"/>
</dbReference>
<reference evidence="2" key="1">
    <citation type="submission" date="2022-05" db="EMBL/GenBank/DDBJ databases">
        <title>Schlegelella sp. nov., isolated from mangrove soil.</title>
        <authorList>
            <person name="Liu Y."/>
            <person name="Ge X."/>
            <person name="Liu W."/>
        </authorList>
    </citation>
    <scope>NUCLEOTIDE SEQUENCE</scope>
    <source>
        <strain evidence="2">S2-27</strain>
    </source>
</reference>
<organism evidence="2 3">
    <name type="scientific">Caldimonas mangrovi</name>
    <dbReference type="NCBI Taxonomy" id="2944811"/>
    <lineage>
        <taxon>Bacteria</taxon>
        <taxon>Pseudomonadati</taxon>
        <taxon>Pseudomonadota</taxon>
        <taxon>Betaproteobacteria</taxon>
        <taxon>Burkholderiales</taxon>
        <taxon>Sphaerotilaceae</taxon>
        <taxon>Caldimonas</taxon>
    </lineage>
</organism>
<feature type="transmembrane region" description="Helical" evidence="1">
    <location>
        <begin position="57"/>
        <end position="77"/>
    </location>
</feature>
<dbReference type="InterPro" id="IPR018706">
    <property type="entry name" value="DUF2214_membrane"/>
</dbReference>
<evidence type="ECO:0000256" key="1">
    <source>
        <dbReference type="SAM" id="Phobius"/>
    </source>
</evidence>
<feature type="transmembrane region" description="Helical" evidence="1">
    <location>
        <begin position="15"/>
        <end position="37"/>
    </location>
</feature>